<dbReference type="PANTHER" id="PTHR30290">
    <property type="entry name" value="PERIPLASMIC BINDING COMPONENT OF ABC TRANSPORTER"/>
    <property type="match status" value="1"/>
</dbReference>
<dbReference type="CDD" id="cd08497">
    <property type="entry name" value="MbnE-like"/>
    <property type="match status" value="1"/>
</dbReference>
<dbReference type="GO" id="GO:0015833">
    <property type="term" value="P:peptide transport"/>
    <property type="evidence" value="ECO:0007669"/>
    <property type="project" value="TreeGrafter"/>
</dbReference>
<organism evidence="5 6">
    <name type="scientific">Albimonas pacifica</name>
    <dbReference type="NCBI Taxonomy" id="1114924"/>
    <lineage>
        <taxon>Bacteria</taxon>
        <taxon>Pseudomonadati</taxon>
        <taxon>Pseudomonadota</taxon>
        <taxon>Alphaproteobacteria</taxon>
        <taxon>Rhodobacterales</taxon>
        <taxon>Paracoccaceae</taxon>
        <taxon>Albimonas</taxon>
    </lineage>
</organism>
<proteinExistence type="inferred from homology"/>
<dbReference type="SUPFAM" id="SSF53850">
    <property type="entry name" value="Periplasmic binding protein-like II"/>
    <property type="match status" value="1"/>
</dbReference>
<sequence>MLGAPDLPADFDHLPYANPDAPKGGRIVLGEIGGFDSLNPYILKGRSVWAVRGLMIESLMMRSIDEPFALYPSLAQSVTVPEDRAWVEFALDPRARFSDGSPVMVEDVIWSMETLAEKGLPAFRATWDRVAGWERTGERSVRFDFVEPDAELPLILALRPILQKAHYEGRDFAESSLAPPVASGPYTVEEVEPGRRVVFRKDPDWWGADLPANRGRFNFETVRHEWFKDGAALFEAFRAGEIDLVREGDPARWEDGYAFPAAQRGEIVQETIPSGRPSGMIGFVFNTRREIFQDIRVREALALAFDFEWVNQTLNRGAYERVRSPFGGSVLGFEGPAEGREREILAPFAEALPAGALDEGFAWPATEGDGRNRRNLRAAAKLLSEAGWSVENGVLVDAAGAPFRFEILLGGPAWETVAEVFARQLQPLGVQASVRLVDGAQYEARRSDYDFDMIVNTWAMSLSPGAEQRFYWGRAGAAQPGTRNYPGIDSPAVEASIDALLAAQTPEDHRAAVRALDRALTTGLWFIPLWYAPESRIAYRADLHHPERLPLYGDWPGWLPDVWWRE</sequence>
<dbReference type="InterPro" id="IPR000914">
    <property type="entry name" value="SBP_5_dom"/>
</dbReference>
<evidence type="ECO:0000313" key="6">
    <source>
        <dbReference type="Proteomes" id="UP000199377"/>
    </source>
</evidence>
<dbReference type="PIRSF" id="PIRSF002741">
    <property type="entry name" value="MppA"/>
    <property type="match status" value="1"/>
</dbReference>
<dbReference type="InterPro" id="IPR030678">
    <property type="entry name" value="Peptide/Ni-bd"/>
</dbReference>
<comment type="similarity">
    <text evidence="2">Belongs to the bacterial solute-binding protein 5 family.</text>
</comment>
<dbReference type="Gene3D" id="3.40.190.10">
    <property type="entry name" value="Periplasmic binding protein-like II"/>
    <property type="match status" value="1"/>
</dbReference>
<reference evidence="5 6" key="1">
    <citation type="submission" date="2016-10" db="EMBL/GenBank/DDBJ databases">
        <authorList>
            <person name="de Groot N.N."/>
        </authorList>
    </citation>
    <scope>NUCLEOTIDE SEQUENCE [LARGE SCALE GENOMIC DNA]</scope>
    <source>
        <strain evidence="5 6">CGMCC 1.11030</strain>
    </source>
</reference>
<dbReference type="STRING" id="1114924.SAMN05216258_108112"/>
<comment type="subcellular location">
    <subcellularLocation>
        <location evidence="1">Periplasm</location>
    </subcellularLocation>
</comment>
<dbReference type="InterPro" id="IPR039424">
    <property type="entry name" value="SBP_5"/>
</dbReference>
<accession>A0A1I3JQK4</accession>
<gene>
    <name evidence="5" type="ORF">SAMN05216258_108112</name>
</gene>
<evidence type="ECO:0000256" key="1">
    <source>
        <dbReference type="ARBA" id="ARBA00004418"/>
    </source>
</evidence>
<dbReference type="EMBL" id="FOQH01000008">
    <property type="protein sequence ID" value="SFI62549.1"/>
    <property type="molecule type" value="Genomic_DNA"/>
</dbReference>
<dbReference type="GO" id="GO:0043190">
    <property type="term" value="C:ATP-binding cassette (ABC) transporter complex"/>
    <property type="evidence" value="ECO:0007669"/>
    <property type="project" value="InterPro"/>
</dbReference>
<dbReference type="GO" id="GO:0042884">
    <property type="term" value="P:microcin transport"/>
    <property type="evidence" value="ECO:0007669"/>
    <property type="project" value="TreeGrafter"/>
</dbReference>
<dbReference type="RefSeq" id="WP_425426181.1">
    <property type="nucleotide sequence ID" value="NZ_FOQH01000008.1"/>
</dbReference>
<dbReference type="GO" id="GO:0030288">
    <property type="term" value="C:outer membrane-bounded periplasmic space"/>
    <property type="evidence" value="ECO:0007669"/>
    <property type="project" value="TreeGrafter"/>
</dbReference>
<name>A0A1I3JQK4_9RHOB</name>
<evidence type="ECO:0000259" key="4">
    <source>
        <dbReference type="Pfam" id="PF00496"/>
    </source>
</evidence>
<keyword evidence="6" id="KW-1185">Reference proteome</keyword>
<dbReference type="Gene3D" id="3.10.105.10">
    <property type="entry name" value="Dipeptide-binding Protein, Domain 3"/>
    <property type="match status" value="1"/>
</dbReference>
<protein>
    <submittedName>
        <fullName evidence="5">Peptide/nickel transport system substrate-binding protein</fullName>
    </submittedName>
</protein>
<dbReference type="Pfam" id="PF00496">
    <property type="entry name" value="SBP_bac_5"/>
    <property type="match status" value="1"/>
</dbReference>
<dbReference type="PANTHER" id="PTHR30290:SF64">
    <property type="entry name" value="ABC TRANSPORTER PERIPLASMIC BINDING PROTEIN"/>
    <property type="match status" value="1"/>
</dbReference>
<keyword evidence="3" id="KW-0732">Signal</keyword>
<evidence type="ECO:0000256" key="3">
    <source>
        <dbReference type="ARBA" id="ARBA00022729"/>
    </source>
</evidence>
<evidence type="ECO:0000313" key="5">
    <source>
        <dbReference type="EMBL" id="SFI62549.1"/>
    </source>
</evidence>
<dbReference type="AlphaFoldDB" id="A0A1I3JQK4"/>
<feature type="domain" description="Solute-binding protein family 5" evidence="4">
    <location>
        <begin position="70"/>
        <end position="468"/>
    </location>
</feature>
<dbReference type="Proteomes" id="UP000199377">
    <property type="component" value="Unassembled WGS sequence"/>
</dbReference>
<evidence type="ECO:0000256" key="2">
    <source>
        <dbReference type="ARBA" id="ARBA00005695"/>
    </source>
</evidence>
<dbReference type="GO" id="GO:1904680">
    <property type="term" value="F:peptide transmembrane transporter activity"/>
    <property type="evidence" value="ECO:0007669"/>
    <property type="project" value="TreeGrafter"/>
</dbReference>